<dbReference type="Proteomes" id="UP000192596">
    <property type="component" value="Unassembled WGS sequence"/>
</dbReference>
<dbReference type="PANTHER" id="PTHR36142">
    <property type="entry name" value="METALLO-HYDROLASE/OXIDOREDUCTASE SUPERFAMILY PROTEIN"/>
    <property type="match status" value="1"/>
</dbReference>
<name>A0A1V8TM60_9PEZI</name>
<dbReference type="AlphaFoldDB" id="A0A1V8TM60"/>
<comment type="caution">
    <text evidence="2">The sequence shown here is derived from an EMBL/GenBank/DDBJ whole genome shotgun (WGS) entry which is preliminary data.</text>
</comment>
<dbReference type="STRING" id="1507870.A0A1V8TM60"/>
<dbReference type="InParanoid" id="A0A1V8TM60"/>
<dbReference type="SUPFAM" id="SSF56281">
    <property type="entry name" value="Metallo-hydrolase/oxidoreductase"/>
    <property type="match status" value="1"/>
</dbReference>
<gene>
    <name evidence="2" type="ORF">B0A48_03111</name>
</gene>
<keyword evidence="3" id="KW-1185">Reference proteome</keyword>
<proteinExistence type="predicted"/>
<dbReference type="InterPro" id="IPR036866">
    <property type="entry name" value="RibonucZ/Hydroxyglut_hydro"/>
</dbReference>
<evidence type="ECO:0008006" key="4">
    <source>
        <dbReference type="Google" id="ProtNLM"/>
    </source>
</evidence>
<sequence>MHHPSAVGSLSTATFVKQPQIGQHIPPKSSDTQTEPSDESAFTLLIDPWLVGECSYLHPSFQKSQHTLKPAIASLADLKDDVDLILISQDKPDHCHRQTLCSLPRDKHVKILATAAAAKKIKSWQHFDSEDVTALPAFAVKQMDSTLHRLSVPSSDPADAHGEITIAHMPTSFDLTGLHNALGITYRPPGCRVSATGAKDDAVWHCPVHTISLLYTPHGVSSACVQPWLAHVLQRTGRHPPLTALFHSLTEETNVQFLGGKVIAGASGGLELMRKVEARYWISAHDEEKENSGFSVKWLTTKRHSAAEVDVKLRAGGLAGKVLALGNGGCTILEGGHEPHSSTA</sequence>
<accession>A0A1V8TM60</accession>
<dbReference type="PANTHER" id="PTHR36142:SF5">
    <property type="entry name" value="METALLO-BETA-LACTAMASE DOMAIN-CONTAINING PROTEIN"/>
    <property type="match status" value="1"/>
</dbReference>
<feature type="region of interest" description="Disordered" evidence="1">
    <location>
        <begin position="18"/>
        <end position="37"/>
    </location>
</feature>
<reference evidence="3" key="1">
    <citation type="submission" date="2017-03" db="EMBL/GenBank/DDBJ databases">
        <title>Genomes of endolithic fungi from Antarctica.</title>
        <authorList>
            <person name="Coleine C."/>
            <person name="Masonjones S."/>
            <person name="Stajich J.E."/>
        </authorList>
    </citation>
    <scope>NUCLEOTIDE SEQUENCE [LARGE SCALE GENOMIC DNA]</scope>
    <source>
        <strain evidence="3">CCFEE 5527</strain>
    </source>
</reference>
<dbReference type="OrthoDB" id="332863at2759"/>
<evidence type="ECO:0000313" key="3">
    <source>
        <dbReference type="Proteomes" id="UP000192596"/>
    </source>
</evidence>
<evidence type="ECO:0000313" key="2">
    <source>
        <dbReference type="EMBL" id="OQO12469.1"/>
    </source>
</evidence>
<evidence type="ECO:0000256" key="1">
    <source>
        <dbReference type="SAM" id="MobiDB-lite"/>
    </source>
</evidence>
<dbReference type="EMBL" id="NAJO01000005">
    <property type="protein sequence ID" value="OQO12469.1"/>
    <property type="molecule type" value="Genomic_DNA"/>
</dbReference>
<organism evidence="2 3">
    <name type="scientific">Cryoendolithus antarcticus</name>
    <dbReference type="NCBI Taxonomy" id="1507870"/>
    <lineage>
        <taxon>Eukaryota</taxon>
        <taxon>Fungi</taxon>
        <taxon>Dikarya</taxon>
        <taxon>Ascomycota</taxon>
        <taxon>Pezizomycotina</taxon>
        <taxon>Dothideomycetes</taxon>
        <taxon>Dothideomycetidae</taxon>
        <taxon>Cladosporiales</taxon>
        <taxon>Cladosporiaceae</taxon>
        <taxon>Cryoendolithus</taxon>
    </lineage>
</organism>
<dbReference type="Gene3D" id="3.60.15.10">
    <property type="entry name" value="Ribonuclease Z/Hydroxyacylglutathione hydrolase-like"/>
    <property type="match status" value="1"/>
</dbReference>
<protein>
    <recommendedName>
        <fullName evidence="4">Metallo-beta-lactamase domain-containing protein</fullName>
    </recommendedName>
</protein>